<dbReference type="PANTHER" id="PTHR33375:SF1">
    <property type="entry name" value="CHROMOSOME-PARTITIONING PROTEIN PARB-RELATED"/>
    <property type="match status" value="1"/>
</dbReference>
<dbReference type="InterPro" id="IPR036086">
    <property type="entry name" value="ParB/Sulfiredoxin_sf"/>
</dbReference>
<comment type="caution">
    <text evidence="4">The sequence shown here is derived from an EMBL/GenBank/DDBJ whole genome shotgun (WGS) entry which is preliminary data.</text>
</comment>
<proteinExistence type="predicted"/>
<dbReference type="SMART" id="SM00470">
    <property type="entry name" value="ParB"/>
    <property type="match status" value="1"/>
</dbReference>
<evidence type="ECO:0000256" key="1">
    <source>
        <dbReference type="SAM" id="Coils"/>
    </source>
</evidence>
<dbReference type="AlphaFoldDB" id="A0A934T2U6"/>
<evidence type="ECO:0000313" key="4">
    <source>
        <dbReference type="EMBL" id="MBK4738647.1"/>
    </source>
</evidence>
<organism evidence="4 5">
    <name type="scientific">Noviherbaspirillum pedocola</name>
    <dbReference type="NCBI Taxonomy" id="2801341"/>
    <lineage>
        <taxon>Bacteria</taxon>
        <taxon>Pseudomonadati</taxon>
        <taxon>Pseudomonadota</taxon>
        <taxon>Betaproteobacteria</taxon>
        <taxon>Burkholderiales</taxon>
        <taxon>Oxalobacteraceae</taxon>
        <taxon>Noviherbaspirillum</taxon>
    </lineage>
</organism>
<keyword evidence="1" id="KW-0175">Coiled coil</keyword>
<feature type="region of interest" description="Disordered" evidence="2">
    <location>
        <begin position="1"/>
        <end position="39"/>
    </location>
</feature>
<dbReference type="SUPFAM" id="SSF110849">
    <property type="entry name" value="ParB/Sulfiredoxin"/>
    <property type="match status" value="1"/>
</dbReference>
<dbReference type="Gene3D" id="1.10.10.2830">
    <property type="match status" value="1"/>
</dbReference>
<dbReference type="InterPro" id="IPR003115">
    <property type="entry name" value="ParB_N"/>
</dbReference>
<dbReference type="Gene3D" id="3.90.1530.30">
    <property type="match status" value="1"/>
</dbReference>
<dbReference type="Pfam" id="PF02195">
    <property type="entry name" value="ParB_N"/>
    <property type="match status" value="1"/>
</dbReference>
<feature type="domain" description="ParB-like N-terminal" evidence="3">
    <location>
        <begin position="100"/>
        <end position="189"/>
    </location>
</feature>
<protein>
    <submittedName>
        <fullName evidence="4">ParB N-terminal domain-containing protein</fullName>
    </submittedName>
</protein>
<sequence length="359" mass="39524">MGMKERLAAKAAGIGSTPRPTQERSDAATPRIPKTAPGQLMASLPFMAEKEREVEELQQRLAEAESRLAQAGGGEQEIAELRARLEQVQQEAAQTAGQGLDVPLDQLIEIPGRRRKLTEGQFAELVENLRINPLVQAITVRRRDDGKYDVVSGNNRVAAYRELGRHSITAVLLQGSDEESDLSAFYANLLQPSLPDYEKFLGFKRREKQSGRRRVELAAEAGISASAVTEYFYFERLPAEVLSQLDARPEILGAKAALKLAQAAEAGNVDLVIEAVQMLARDSRFTQAQAVGYASKKKAVPPTRPEPRVIKDGKQIFAKIVAKENRVIVDFPAGIDPAKTVEWAKEVEEFLRGKLKASQ</sequence>
<evidence type="ECO:0000313" key="5">
    <source>
        <dbReference type="Proteomes" id="UP000622890"/>
    </source>
</evidence>
<dbReference type="RefSeq" id="WP_200598016.1">
    <property type="nucleotide sequence ID" value="NZ_JAEPBG010000024.1"/>
</dbReference>
<dbReference type="Proteomes" id="UP000622890">
    <property type="component" value="Unassembled WGS sequence"/>
</dbReference>
<dbReference type="GO" id="GO:0007059">
    <property type="term" value="P:chromosome segregation"/>
    <property type="evidence" value="ECO:0007669"/>
    <property type="project" value="TreeGrafter"/>
</dbReference>
<dbReference type="PANTHER" id="PTHR33375">
    <property type="entry name" value="CHROMOSOME-PARTITIONING PROTEIN PARB-RELATED"/>
    <property type="match status" value="1"/>
</dbReference>
<gene>
    <name evidence="4" type="ORF">JJB74_28870</name>
</gene>
<name>A0A934T2U6_9BURK</name>
<dbReference type="EMBL" id="JAEPBG010000024">
    <property type="protein sequence ID" value="MBK4738647.1"/>
    <property type="molecule type" value="Genomic_DNA"/>
</dbReference>
<dbReference type="SUPFAM" id="SSF109709">
    <property type="entry name" value="KorB DNA-binding domain-like"/>
    <property type="match status" value="1"/>
</dbReference>
<feature type="coiled-coil region" evidence="1">
    <location>
        <begin position="47"/>
        <end position="98"/>
    </location>
</feature>
<reference evidence="4" key="1">
    <citation type="submission" date="2021-01" db="EMBL/GenBank/DDBJ databases">
        <title>Genome sequence of strain Noviherbaspirillum sp. DKR-6.</title>
        <authorList>
            <person name="Chaudhary D.K."/>
        </authorList>
    </citation>
    <scope>NUCLEOTIDE SEQUENCE</scope>
    <source>
        <strain evidence="4">DKR-6</strain>
    </source>
</reference>
<dbReference type="GO" id="GO:0005694">
    <property type="term" value="C:chromosome"/>
    <property type="evidence" value="ECO:0007669"/>
    <property type="project" value="TreeGrafter"/>
</dbReference>
<dbReference type="InterPro" id="IPR050336">
    <property type="entry name" value="Chromosome_partition/occlusion"/>
</dbReference>
<keyword evidence="5" id="KW-1185">Reference proteome</keyword>
<evidence type="ECO:0000259" key="3">
    <source>
        <dbReference type="SMART" id="SM00470"/>
    </source>
</evidence>
<evidence type="ECO:0000256" key="2">
    <source>
        <dbReference type="SAM" id="MobiDB-lite"/>
    </source>
</evidence>
<accession>A0A934T2U6</accession>